<evidence type="ECO:0000313" key="2">
    <source>
        <dbReference type="Proteomes" id="UP000762676"/>
    </source>
</evidence>
<accession>A0AAV4JVW2</accession>
<reference evidence="1 2" key="1">
    <citation type="journal article" date="2021" name="Elife">
        <title>Chloroplast acquisition without the gene transfer in kleptoplastic sea slugs, Plakobranchus ocellatus.</title>
        <authorList>
            <person name="Maeda T."/>
            <person name="Takahashi S."/>
            <person name="Yoshida T."/>
            <person name="Shimamura S."/>
            <person name="Takaki Y."/>
            <person name="Nagai Y."/>
            <person name="Toyoda A."/>
            <person name="Suzuki Y."/>
            <person name="Arimoto A."/>
            <person name="Ishii H."/>
            <person name="Satoh N."/>
            <person name="Nishiyama T."/>
            <person name="Hasebe M."/>
            <person name="Maruyama T."/>
            <person name="Minagawa J."/>
            <person name="Obokata J."/>
            <person name="Shigenobu S."/>
        </authorList>
    </citation>
    <scope>NUCLEOTIDE SEQUENCE [LARGE SCALE GENOMIC DNA]</scope>
</reference>
<dbReference type="EMBL" id="BMAT01014045">
    <property type="protein sequence ID" value="GFS25496.1"/>
    <property type="molecule type" value="Genomic_DNA"/>
</dbReference>
<organism evidence="1 2">
    <name type="scientific">Elysia marginata</name>
    <dbReference type="NCBI Taxonomy" id="1093978"/>
    <lineage>
        <taxon>Eukaryota</taxon>
        <taxon>Metazoa</taxon>
        <taxon>Spiralia</taxon>
        <taxon>Lophotrochozoa</taxon>
        <taxon>Mollusca</taxon>
        <taxon>Gastropoda</taxon>
        <taxon>Heterobranchia</taxon>
        <taxon>Euthyneura</taxon>
        <taxon>Panpulmonata</taxon>
        <taxon>Sacoglossa</taxon>
        <taxon>Placobranchoidea</taxon>
        <taxon>Plakobranchidae</taxon>
        <taxon>Elysia</taxon>
    </lineage>
</organism>
<evidence type="ECO:0000313" key="1">
    <source>
        <dbReference type="EMBL" id="GFS25496.1"/>
    </source>
</evidence>
<keyword evidence="2" id="KW-1185">Reference proteome</keyword>
<proteinExistence type="predicted"/>
<name>A0AAV4JVW2_9GAST</name>
<comment type="caution">
    <text evidence="1">The sequence shown here is derived from an EMBL/GenBank/DDBJ whole genome shotgun (WGS) entry which is preliminary data.</text>
</comment>
<gene>
    <name evidence="1" type="ORF">ElyMa_007028400</name>
</gene>
<sequence length="106" mass="11833">MSSMSCAPSAIMLSTGEDIYFDNKTHTNCSANIYNNCNDKSTNVYDNCNNKSTNIYHNNSDSTNAYNNNSSNITNNCNYNVIITSNQCSRVKTDIRLIENAKLTTH</sequence>
<protein>
    <submittedName>
        <fullName evidence="1">Uncharacterized protein</fullName>
    </submittedName>
</protein>
<dbReference type="AlphaFoldDB" id="A0AAV4JVW2"/>
<dbReference type="Proteomes" id="UP000762676">
    <property type="component" value="Unassembled WGS sequence"/>
</dbReference>